<protein>
    <recommendedName>
        <fullName evidence="1">Reverse transcriptase domain-containing protein</fullName>
    </recommendedName>
</protein>
<dbReference type="PANTHER" id="PTHR21301:SF10">
    <property type="entry name" value="REVERSE TRANSCRIPTASE DOMAIN-CONTAINING PROTEIN"/>
    <property type="match status" value="1"/>
</dbReference>
<dbReference type="PANTHER" id="PTHR21301">
    <property type="entry name" value="REVERSE TRANSCRIPTASE"/>
    <property type="match status" value="1"/>
</dbReference>
<sequence>MNKNIEKIKNSLKHTHDKKLRNLIGAKEKNKNNQQPWKYGNHQTAYNNNTNIESTVVNRSNKIFSTQQLQVLEKGLKFIPTPKTINVVEIISNTEKSLTSSPKLIKQTAILEISKFATTWKRPKNDNLTPQERTTLSEIKNMENIVIIAADKGGKTVIMNSNDYVKKVEENLNDNTIYETVTDPTNKIKRALSEFSEKLMKNNKINLAQKFHINSIDDIPKIRGQVKLHKTGEPMRLITCSRDTITSPISQLAFSIIKDLRRTIKNTIINTNTFIENITKVKLEEGQNLASLDINDLFSNVPVAKAIDIAIKSIDQSEAFRNTKLTKTDIKRMISLALSNSYCTFNNNYYKQRQGLSMGNCLSPLLTDLYLDECNDQNLKEVYKNNYFWRYVDDILLITTMTQQQLADYVERLNKIKSNIRFTVEYEENGRVNFLDKTLRKNNKEQTIDVRWFRKETASKKLLYYNSCHHKSIKRNIITNMASRINQTTRNSTEQQEDLQKLAIMLENSDYPKREINKLIQESLRNTKLTSSTTTNAETKTQKEKNFKYMITIPYVPGAEVLKRRLEMLDIQVFFSYPQKIGSYFNKSIRSGTESIVYGIQCGCKQVYIGETKVGIQQRMKQHERSILKNEPNSNSEIVQHIQKKNPRCQFNTQNVYIIDRDTQWKKRRYKEAIYSIINESINRHEEIDSGWLPLLHSKKQELQKRTKIKTTTVVEQGGDTGTEEDTI</sequence>
<dbReference type="InterPro" id="IPR043502">
    <property type="entry name" value="DNA/RNA_pol_sf"/>
</dbReference>
<dbReference type="EMBL" id="CAJNRE010009762">
    <property type="protein sequence ID" value="CAF2085200.1"/>
    <property type="molecule type" value="Genomic_DNA"/>
</dbReference>
<evidence type="ECO:0000313" key="2">
    <source>
        <dbReference type="EMBL" id="CAF2085200.1"/>
    </source>
</evidence>
<dbReference type="Gene3D" id="3.30.70.2630">
    <property type="match status" value="1"/>
</dbReference>
<dbReference type="Gene3D" id="3.10.10.20">
    <property type="match status" value="1"/>
</dbReference>
<dbReference type="Proteomes" id="UP000663824">
    <property type="component" value="Unassembled WGS sequence"/>
</dbReference>
<organism evidence="2 3">
    <name type="scientific">Rotaria magnacalcarata</name>
    <dbReference type="NCBI Taxonomy" id="392030"/>
    <lineage>
        <taxon>Eukaryota</taxon>
        <taxon>Metazoa</taxon>
        <taxon>Spiralia</taxon>
        <taxon>Gnathifera</taxon>
        <taxon>Rotifera</taxon>
        <taxon>Eurotatoria</taxon>
        <taxon>Bdelloidea</taxon>
        <taxon>Philodinida</taxon>
        <taxon>Philodinidae</taxon>
        <taxon>Rotaria</taxon>
    </lineage>
</organism>
<dbReference type="InterPro" id="IPR000477">
    <property type="entry name" value="RT_dom"/>
</dbReference>
<name>A0A816SVH0_9BILA</name>
<gene>
    <name evidence="2" type="ORF">MBJ925_LOCUS19406</name>
</gene>
<evidence type="ECO:0000259" key="1">
    <source>
        <dbReference type="PROSITE" id="PS50878"/>
    </source>
</evidence>
<accession>A0A816SVH0</accession>
<dbReference type="Gene3D" id="1.10.10.2210">
    <property type="match status" value="1"/>
</dbReference>
<comment type="caution">
    <text evidence="2">The sequence shown here is derived from an EMBL/GenBank/DDBJ whole genome shotgun (WGS) entry which is preliminary data.</text>
</comment>
<feature type="domain" description="Reverse transcriptase" evidence="1">
    <location>
        <begin position="161"/>
        <end position="457"/>
    </location>
</feature>
<dbReference type="AlphaFoldDB" id="A0A816SVH0"/>
<dbReference type="PROSITE" id="PS50878">
    <property type="entry name" value="RT_POL"/>
    <property type="match status" value="1"/>
</dbReference>
<proteinExistence type="predicted"/>
<reference evidence="2" key="1">
    <citation type="submission" date="2021-02" db="EMBL/GenBank/DDBJ databases">
        <authorList>
            <person name="Nowell W R."/>
        </authorList>
    </citation>
    <scope>NUCLEOTIDE SEQUENCE</scope>
</reference>
<evidence type="ECO:0000313" key="3">
    <source>
        <dbReference type="Proteomes" id="UP000663824"/>
    </source>
</evidence>
<dbReference type="InterPro" id="IPR058912">
    <property type="entry name" value="HTH_animal"/>
</dbReference>
<dbReference type="SUPFAM" id="SSF56672">
    <property type="entry name" value="DNA/RNA polymerases"/>
    <property type="match status" value="1"/>
</dbReference>
<dbReference type="Pfam" id="PF26215">
    <property type="entry name" value="HTH_animal"/>
    <property type="match status" value="1"/>
</dbReference>